<feature type="repeat" description="Pumilio" evidence="5">
    <location>
        <begin position="900"/>
        <end position="935"/>
    </location>
</feature>
<evidence type="ECO:0000259" key="8">
    <source>
        <dbReference type="PROSITE" id="PS50303"/>
    </source>
</evidence>
<feature type="repeat" description="Pumilio" evidence="5">
    <location>
        <begin position="756"/>
        <end position="791"/>
    </location>
</feature>
<dbReference type="InterPro" id="IPR011989">
    <property type="entry name" value="ARM-like"/>
</dbReference>
<feature type="compositionally biased region" description="Low complexity" evidence="6">
    <location>
        <begin position="536"/>
        <end position="568"/>
    </location>
</feature>
<evidence type="ECO:0000256" key="4">
    <source>
        <dbReference type="ARBA" id="ARBA00022884"/>
    </source>
</evidence>
<dbReference type="AlphaFoldDB" id="A0AA35K0F8"/>
<dbReference type="Pfam" id="PF00806">
    <property type="entry name" value="PUF"/>
    <property type="match status" value="8"/>
</dbReference>
<dbReference type="InterPro" id="IPR016024">
    <property type="entry name" value="ARM-type_fold"/>
</dbReference>
<comment type="subcellular location">
    <subcellularLocation>
        <location evidence="1">Cytoplasmic granule</location>
    </subcellularLocation>
</comment>
<keyword evidence="7" id="KW-0732">Signal</keyword>
<dbReference type="GO" id="GO:0003730">
    <property type="term" value="F:mRNA 3'-UTR binding"/>
    <property type="evidence" value="ECO:0007669"/>
    <property type="project" value="TreeGrafter"/>
</dbReference>
<evidence type="ECO:0000256" key="2">
    <source>
        <dbReference type="ARBA" id="ARBA00022490"/>
    </source>
</evidence>
<feature type="repeat" description="Pumilio" evidence="5">
    <location>
        <begin position="936"/>
        <end position="971"/>
    </location>
</feature>
<dbReference type="PANTHER" id="PTHR12537:SF52">
    <property type="entry name" value="PUMILIO HOMOLOG 2"/>
    <property type="match status" value="1"/>
</dbReference>
<feature type="compositionally biased region" description="Polar residues" evidence="6">
    <location>
        <begin position="416"/>
        <end position="426"/>
    </location>
</feature>
<dbReference type="SMART" id="SM00025">
    <property type="entry name" value="Pumilio"/>
    <property type="match status" value="8"/>
</dbReference>
<dbReference type="CDD" id="cd07920">
    <property type="entry name" value="Pumilio"/>
    <property type="match status" value="1"/>
</dbReference>
<dbReference type="InterPro" id="IPR033133">
    <property type="entry name" value="PUM-HD"/>
</dbReference>
<dbReference type="PROSITE" id="PS50302">
    <property type="entry name" value="PUM"/>
    <property type="match status" value="8"/>
</dbReference>
<dbReference type="Proteomes" id="UP001178461">
    <property type="component" value="Chromosome 3"/>
</dbReference>
<dbReference type="EMBL" id="OX395128">
    <property type="protein sequence ID" value="CAI5769415.1"/>
    <property type="molecule type" value="Genomic_DNA"/>
</dbReference>
<dbReference type="GO" id="GO:0005829">
    <property type="term" value="C:cytosol"/>
    <property type="evidence" value="ECO:0007669"/>
    <property type="project" value="TreeGrafter"/>
</dbReference>
<evidence type="ECO:0000256" key="7">
    <source>
        <dbReference type="SAM" id="SignalP"/>
    </source>
</evidence>
<feature type="repeat" description="Pumilio" evidence="5">
    <location>
        <begin position="1008"/>
        <end position="1050"/>
    </location>
</feature>
<feature type="compositionally biased region" description="Low complexity" evidence="6">
    <location>
        <begin position="427"/>
        <end position="440"/>
    </location>
</feature>
<dbReference type="Gene3D" id="1.25.10.10">
    <property type="entry name" value="Leucine-rich Repeat Variant"/>
    <property type="match status" value="1"/>
</dbReference>
<sequence length="1094" mass="117454">MRRSALPLPPPLLLCMPVPLFLSVARHVVVRSVDEMNHEFQALALESRGMGELLPAKKFWEPDDPAKDGQKGIFLGDEWREAAWGAPHHSMSQPIMVQRKPGHVFHGNSEVNAVLSPRSESGGLGVSMVEYVLSSSPADKLDSRFRKGAFGTREAETDGPEKGDQKGKASPFEEDKNRDLKQGDDDDDVTKINGRGLPNGMDADCKDFNSRTPGSRQASPTEVTERLGPNPSAAEGLASLPNPATHKPLVEEFSNSESQNLDAMEQVGLDSLQFDYPGNQVQMDSSGATVGLFDYNSQQQLFQRTNPLTVQQLTAAQQQQYALAAAQQPHIGLAPAAFVPNPYIISAAPPGADPYTAAGLAAAATLAGPAVVPPQYYGVPWGVYPANLFQQQAAAAANNTANQQAASQAQQGQQQVLRTGGSQRPLTPNQGQQGQQAESLAAAAAANPTLAFGQGLATGMPGYQVLAPTAYYDQTGALVVGPGARTGLGGPVRLVASTPVIISSAAAQAAAAASAGGTANNLTAATNGLFRPLGAQPQPQQQQTNSSLQSNSFYGNNTLTNNSQSSSLFSHGPGQPGSTSLGFGSSSSLGAAIGSALGGFGASIGSSASSSATRRESLSTSSDLYKRSSSSLAPIGQPFYNSLGFSSSPSPIGMPLPSQTPGHSLTPPPSLSSHGSSSSLHLGGLTNGSGRYISAAPGAEAKYRSAANTSSLFSSSSQLFPPSRLRYSRSDIMPSGRSRLLEDFRNNRFPNLQLRDLVGHIVEFSRDQHGSRFIQQKLERATPAERQMVFSEILQAAYQLMTDVFGNYVIQKFFEFGSIDQKLALATRIRGHVLPLALQMYGCRVIQKALESISPDQQNEMVKELDGHVLKCVKDQNGNHVVQKCIECVQPQSLQFIIDAFKGQVFVLSTHPYGCRVIQRILEHCTAEQTLPILEELHQHTEQLVQDQYGNYVIQHVLEHGRPEDKSKIVSEIRGKVLTLSQHKFASNVVEKCVTHASRAERALLIDEVCCQNDGPHSALYTMMKDQYANYVVQKMIDMAEPAQRKIIMHKIRPHITTLRKYTYGKHILAKLEKYYLKNSADLGPVGGPPNGML</sequence>
<dbReference type="PROSITE" id="PS50303">
    <property type="entry name" value="PUM_HD"/>
    <property type="match status" value="1"/>
</dbReference>
<dbReference type="GO" id="GO:0035196">
    <property type="term" value="P:miRNA processing"/>
    <property type="evidence" value="ECO:0007669"/>
    <property type="project" value="TreeGrafter"/>
</dbReference>
<feature type="region of interest" description="Disordered" evidence="6">
    <location>
        <begin position="650"/>
        <end position="680"/>
    </location>
</feature>
<feature type="region of interest" description="Disordered" evidence="6">
    <location>
        <begin position="530"/>
        <end position="582"/>
    </location>
</feature>
<gene>
    <name evidence="9" type="ORF">PODLI_1B038058</name>
</gene>
<name>A0AA35K0F8_9SAUR</name>
<feature type="chain" id="PRO_5041348112" evidence="7">
    <location>
        <begin position="26"/>
        <end position="1094"/>
    </location>
</feature>
<feature type="repeat" description="Pumilio" evidence="5">
    <location>
        <begin position="828"/>
        <end position="863"/>
    </location>
</feature>
<keyword evidence="10" id="KW-1185">Reference proteome</keyword>
<dbReference type="SUPFAM" id="SSF48371">
    <property type="entry name" value="ARM repeat"/>
    <property type="match status" value="1"/>
</dbReference>
<feature type="compositionally biased region" description="Polar residues" evidence="6">
    <location>
        <begin position="210"/>
        <end position="222"/>
    </location>
</feature>
<organism evidence="9 10">
    <name type="scientific">Podarcis lilfordi</name>
    <name type="common">Lilford's wall lizard</name>
    <dbReference type="NCBI Taxonomy" id="74358"/>
    <lineage>
        <taxon>Eukaryota</taxon>
        <taxon>Metazoa</taxon>
        <taxon>Chordata</taxon>
        <taxon>Craniata</taxon>
        <taxon>Vertebrata</taxon>
        <taxon>Euteleostomi</taxon>
        <taxon>Lepidosauria</taxon>
        <taxon>Squamata</taxon>
        <taxon>Bifurcata</taxon>
        <taxon>Unidentata</taxon>
        <taxon>Episquamata</taxon>
        <taxon>Laterata</taxon>
        <taxon>Lacertibaenia</taxon>
        <taxon>Lacertidae</taxon>
        <taxon>Podarcis</taxon>
    </lineage>
</organism>
<accession>A0AA35K0F8</accession>
<evidence type="ECO:0000256" key="3">
    <source>
        <dbReference type="ARBA" id="ARBA00022737"/>
    </source>
</evidence>
<dbReference type="FunFam" id="1.25.10.10:FF:000004">
    <property type="entry name" value="Pumilio homolog 1 isoform 2"/>
    <property type="match status" value="1"/>
</dbReference>
<feature type="compositionally biased region" description="Low complexity" evidence="6">
    <location>
        <begin position="660"/>
        <end position="680"/>
    </location>
</feature>
<evidence type="ECO:0000256" key="5">
    <source>
        <dbReference type="PROSITE-ProRule" id="PRU00317"/>
    </source>
</evidence>
<dbReference type="InterPro" id="IPR033712">
    <property type="entry name" value="Pumilio_RNA-bd"/>
</dbReference>
<keyword evidence="2" id="KW-0963">Cytoplasm</keyword>
<dbReference type="InterPro" id="IPR001313">
    <property type="entry name" value="Pumilio_RNA-bd_rpt"/>
</dbReference>
<feature type="repeat" description="Pumilio" evidence="5">
    <location>
        <begin position="792"/>
        <end position="827"/>
    </location>
</feature>
<evidence type="ECO:0000313" key="9">
    <source>
        <dbReference type="EMBL" id="CAI5769415.1"/>
    </source>
</evidence>
<feature type="compositionally biased region" description="Low complexity" evidence="6">
    <location>
        <begin position="404"/>
        <end position="415"/>
    </location>
</feature>
<reference evidence="9" key="1">
    <citation type="submission" date="2022-12" db="EMBL/GenBank/DDBJ databases">
        <authorList>
            <person name="Alioto T."/>
            <person name="Alioto T."/>
            <person name="Gomez Garrido J."/>
        </authorList>
    </citation>
    <scope>NUCLEOTIDE SEQUENCE</scope>
</reference>
<dbReference type="GO" id="GO:0043488">
    <property type="term" value="P:regulation of mRNA stability"/>
    <property type="evidence" value="ECO:0007669"/>
    <property type="project" value="TreeGrafter"/>
</dbReference>
<feature type="region of interest" description="Disordered" evidence="6">
    <location>
        <begin position="404"/>
        <end position="440"/>
    </location>
</feature>
<dbReference type="PANTHER" id="PTHR12537">
    <property type="entry name" value="RNA BINDING PROTEIN PUMILIO-RELATED"/>
    <property type="match status" value="1"/>
</dbReference>
<keyword evidence="3" id="KW-0677">Repeat</keyword>
<evidence type="ECO:0000256" key="6">
    <source>
        <dbReference type="SAM" id="MobiDB-lite"/>
    </source>
</evidence>
<feature type="repeat" description="Pumilio" evidence="5">
    <location>
        <begin position="864"/>
        <end position="899"/>
    </location>
</feature>
<feature type="repeat" description="Pumilio" evidence="5">
    <location>
        <begin position="972"/>
        <end position="1007"/>
    </location>
</feature>
<proteinExistence type="predicted"/>
<evidence type="ECO:0000313" key="10">
    <source>
        <dbReference type="Proteomes" id="UP001178461"/>
    </source>
</evidence>
<feature type="signal peptide" evidence="7">
    <location>
        <begin position="1"/>
        <end position="25"/>
    </location>
</feature>
<feature type="compositionally biased region" description="Basic and acidic residues" evidence="6">
    <location>
        <begin position="153"/>
        <end position="183"/>
    </location>
</feature>
<keyword evidence="4" id="KW-0694">RNA-binding</keyword>
<protein>
    <submittedName>
        <fullName evidence="9">Pumilio homolog 2 isoform X13</fullName>
    </submittedName>
</protein>
<feature type="domain" description="PUM-HD" evidence="8">
    <location>
        <begin position="736"/>
        <end position="1076"/>
    </location>
</feature>
<evidence type="ECO:0000256" key="1">
    <source>
        <dbReference type="ARBA" id="ARBA00004463"/>
    </source>
</evidence>
<feature type="region of interest" description="Disordered" evidence="6">
    <location>
        <begin position="150"/>
        <end position="246"/>
    </location>
</feature>